<dbReference type="GO" id="GO:0015074">
    <property type="term" value="P:DNA integration"/>
    <property type="evidence" value="ECO:0007669"/>
    <property type="project" value="UniProtKB-KW"/>
</dbReference>
<dbReference type="InterPro" id="IPR006118">
    <property type="entry name" value="Recombinase_CS"/>
</dbReference>
<keyword evidence="1" id="KW-0229">DNA integration</keyword>
<geneLocation type="plasmid" evidence="9">
    <name>RCS25_p</name>
</geneLocation>
<dbReference type="PROSITE" id="PS51736">
    <property type="entry name" value="RECOMBINASES_3"/>
    <property type="match status" value="1"/>
</dbReference>
<feature type="active site" description="O-(5'-phospho-DNA)-serine intermediate" evidence="4">
    <location>
        <position position="10"/>
    </location>
</feature>
<evidence type="ECO:0000256" key="1">
    <source>
        <dbReference type="ARBA" id="ARBA00022908"/>
    </source>
</evidence>
<dbReference type="Gene3D" id="3.40.50.1390">
    <property type="entry name" value="Resolvase, N-terminal catalytic domain"/>
    <property type="match status" value="1"/>
</dbReference>
<geneLocation type="plasmid" evidence="10">
    <name>RCS38_p</name>
</geneLocation>
<dbReference type="FunFam" id="3.40.50.1390:FF:000010">
    <property type="entry name" value="Recombinase resolvase family"/>
    <property type="match status" value="1"/>
</dbReference>
<organism evidence="7">
    <name type="scientific">Escherichia coli</name>
    <dbReference type="NCBI Taxonomy" id="562"/>
    <lineage>
        <taxon>Bacteria</taxon>
        <taxon>Pseudomonadati</taxon>
        <taxon>Pseudomonadota</taxon>
        <taxon>Gammaproteobacteria</taxon>
        <taxon>Enterobacterales</taxon>
        <taxon>Enterobacteriaceae</taxon>
        <taxon>Escherichia</taxon>
    </lineage>
</organism>
<dbReference type="Proteomes" id="UP001247581">
    <property type="component" value="Unassembled WGS sequence"/>
</dbReference>
<evidence type="ECO:0000313" key="9">
    <source>
        <dbReference type="EMBL" id="SPD95873.1"/>
    </source>
</evidence>
<dbReference type="GO" id="GO:0000150">
    <property type="term" value="F:DNA strand exchange activity"/>
    <property type="evidence" value="ECO:0007669"/>
    <property type="project" value="InterPro"/>
</dbReference>
<evidence type="ECO:0000313" key="11">
    <source>
        <dbReference type="Proteomes" id="UP001247581"/>
    </source>
</evidence>
<dbReference type="GO" id="GO:0003677">
    <property type="term" value="F:DNA binding"/>
    <property type="evidence" value="ECO:0007669"/>
    <property type="project" value="UniProtKB-KW"/>
</dbReference>
<dbReference type="EMBL" id="JANIDP010000062">
    <property type="protein sequence ID" value="MDR6047829.1"/>
    <property type="molecule type" value="Genomic_DNA"/>
</dbReference>
<evidence type="ECO:0000313" key="8">
    <source>
        <dbReference type="EMBL" id="MDR6047829.1"/>
    </source>
</evidence>
<feature type="region of interest" description="Disordered" evidence="5">
    <location>
        <begin position="141"/>
        <end position="202"/>
    </location>
</feature>
<dbReference type="EMBL" id="KJ413946">
    <property type="protein sequence ID" value="AHX39468.1"/>
    <property type="molecule type" value="Genomic_DNA"/>
</dbReference>
<evidence type="ECO:0000256" key="5">
    <source>
        <dbReference type="SAM" id="MobiDB-lite"/>
    </source>
</evidence>
<evidence type="ECO:0000313" key="10">
    <source>
        <dbReference type="EMBL" id="SPD98535.1"/>
    </source>
</evidence>
<dbReference type="SUPFAM" id="SSF53041">
    <property type="entry name" value="Resolvase-like"/>
    <property type="match status" value="1"/>
</dbReference>
<dbReference type="Pfam" id="PF00239">
    <property type="entry name" value="Resolvase"/>
    <property type="match status" value="1"/>
</dbReference>
<evidence type="ECO:0000259" key="6">
    <source>
        <dbReference type="PROSITE" id="PS51736"/>
    </source>
</evidence>
<evidence type="ECO:0000256" key="2">
    <source>
        <dbReference type="ARBA" id="ARBA00023125"/>
    </source>
</evidence>
<sequence length="202" mass="23114">MYIFGYLRASAHDQDASRAQQRLKAFALEHNHRVAGWYVENASGASLQRPELMRLLSDAEKGDLILIEQVDRLSRLDDEGWQQLKRMMQEKNLAIISLDLPTSYAALMPHGSDEFTRSMLTAINSMMLDMLAAIARKDYTDRRRRQQEGVKKAKQKGVYRGRMPDQNKHDLIRSLRHQGKSISETARLAGVSERTVTRVSKS</sequence>
<reference evidence="9" key="2">
    <citation type="submission" date="2018-02" db="EMBL/GenBank/DDBJ databases">
        <authorList>
            <person name="Cohen D.B."/>
            <person name="Kent A.D."/>
        </authorList>
    </citation>
    <scope>NUCLEOTIDE SEQUENCE</scope>
    <source>
        <strain evidence="10">170</strain>
        <strain evidence="9">711</strain>
        <plasmid evidence="9">RCS25_p</plasmid>
        <plasmid evidence="10">RCS38_p</plasmid>
    </source>
</reference>
<reference evidence="8 11" key="3">
    <citation type="submission" date="2022-07" db="EMBL/GenBank/DDBJ databases">
        <title>The wastewater resistome of Residential Aged Care Facilities indicates a role of antimicrobial stewardship in reducing resistance.</title>
        <authorList>
            <person name="Sapula S."/>
            <person name="Hart B.J."/>
            <person name="Henrietta V."/>
            <person name="Amsalu A."/>
            <person name="Jon W."/>
            <person name="Siderius N."/>
            <person name="Nguyen L."/>
            <person name="Turnidge J."/>
            <person name="Gerber C."/>
        </authorList>
    </citation>
    <scope>NUCLEOTIDE SEQUENCE [LARGE SCALE GENOMIC DNA]</scope>
    <source>
        <strain evidence="8 11">ECA685</strain>
    </source>
</reference>
<feature type="compositionally biased region" description="Basic and acidic residues" evidence="5">
    <location>
        <begin position="162"/>
        <end position="173"/>
    </location>
</feature>
<proteinExistence type="predicted"/>
<keyword evidence="2" id="KW-0238">DNA-binding</keyword>
<dbReference type="PANTHER" id="PTHR30461:SF25">
    <property type="entry name" value="RESOLVASE-RELATED"/>
    <property type="match status" value="1"/>
</dbReference>
<protein>
    <submittedName>
        <fullName evidence="8">Recombinase family protein</fullName>
    </submittedName>
    <submittedName>
        <fullName evidence="7">Resolvase</fullName>
    </submittedName>
    <submittedName>
        <fullName evidence="9">Serine recombinase</fullName>
    </submittedName>
</protein>
<evidence type="ECO:0000313" key="7">
    <source>
        <dbReference type="EMBL" id="AHX39468.1"/>
    </source>
</evidence>
<dbReference type="PATRIC" id="fig|562.6973.peg.3409"/>
<dbReference type="InterPro" id="IPR050639">
    <property type="entry name" value="SSR_resolvase"/>
</dbReference>
<dbReference type="PROSITE" id="PS00398">
    <property type="entry name" value="RECOMBINASES_2"/>
    <property type="match status" value="1"/>
</dbReference>
<reference evidence="7" key="1">
    <citation type="journal article" date="2014" name="J. Antimicrob. Chemother.">
        <title>Characterization of an IncN2-type blaNDM-1-carrying plasmid in Escherichia coli ST131 and Klebsiella pneumoniae ST11 and ST15 isolates in Thailand.</title>
        <authorList>
            <person name="Netikul T."/>
            <person name="Sidjabat H.E."/>
            <person name="Paterson D.L."/>
            <person name="Kamolvit W."/>
            <person name="Tantisiriwat W."/>
            <person name="Steen J.A."/>
            <person name="Kiratisin P."/>
        </authorList>
    </citation>
    <scope>NUCLEOTIDE SEQUENCE</scope>
    <source>
        <strain evidence="7">ECS01</strain>
        <plasmid evidence="7">pNDM-ECS01</plasmid>
    </source>
</reference>
<dbReference type="EMBL" id="LT985250">
    <property type="protein sequence ID" value="SPD98535.1"/>
    <property type="molecule type" value="Genomic_DNA"/>
</dbReference>
<dbReference type="InterPro" id="IPR036162">
    <property type="entry name" value="Resolvase-like_N_sf"/>
</dbReference>
<gene>
    <name evidence="7" type="primary">resP</name>
    <name evidence="10" type="synonym">res</name>
    <name evidence="7" type="ORF">ECS01_0055</name>
    <name evidence="8" type="ORF">NQD80_18765</name>
    <name evidence="9" type="ORF">RCS25_P0042</name>
    <name evidence="10" type="ORF">RCS38_P0209</name>
</gene>
<feature type="compositionally biased region" description="Basic and acidic residues" evidence="5">
    <location>
        <begin position="141"/>
        <end position="151"/>
    </location>
</feature>
<feature type="domain" description="Resolvase/invertase-type recombinase catalytic" evidence="6">
    <location>
        <begin position="2"/>
        <end position="157"/>
    </location>
</feature>
<dbReference type="InterPro" id="IPR006119">
    <property type="entry name" value="Resolv_N"/>
</dbReference>
<name>A0A023PYY9_ECOLX</name>
<evidence type="ECO:0000256" key="4">
    <source>
        <dbReference type="PIRSR" id="PIRSR606118-50"/>
    </source>
</evidence>
<evidence type="ECO:0000256" key="3">
    <source>
        <dbReference type="ARBA" id="ARBA00023172"/>
    </source>
</evidence>
<dbReference type="PANTHER" id="PTHR30461">
    <property type="entry name" value="DNA-INVERTASE FROM LAMBDOID PROPHAGE"/>
    <property type="match status" value="1"/>
</dbReference>
<dbReference type="EMBL" id="LT985223">
    <property type="protein sequence ID" value="SPD95873.1"/>
    <property type="molecule type" value="Genomic_DNA"/>
</dbReference>
<dbReference type="AlphaFoldDB" id="A0A023PYY9"/>
<dbReference type="RefSeq" id="WP_000275218.1">
    <property type="nucleotide sequence ID" value="NC_024954.1"/>
</dbReference>
<geneLocation type="plasmid" evidence="7">
    <name>pNDM-ECS01</name>
</geneLocation>
<dbReference type="SMART" id="SM00857">
    <property type="entry name" value="Resolvase"/>
    <property type="match status" value="1"/>
</dbReference>
<keyword evidence="3" id="KW-0233">DNA recombination</keyword>
<keyword evidence="7" id="KW-0614">Plasmid</keyword>
<accession>A0A023PYY9</accession>